<dbReference type="AlphaFoldDB" id="A0A6J4IED9"/>
<feature type="compositionally biased region" description="Pro residues" evidence="1">
    <location>
        <begin position="35"/>
        <end position="44"/>
    </location>
</feature>
<reference evidence="2" key="1">
    <citation type="submission" date="2020-02" db="EMBL/GenBank/DDBJ databases">
        <authorList>
            <person name="Meier V. D."/>
        </authorList>
    </citation>
    <scope>NUCLEOTIDE SEQUENCE</scope>
    <source>
        <strain evidence="2">AVDCRST_MAG10</strain>
    </source>
</reference>
<evidence type="ECO:0000313" key="2">
    <source>
        <dbReference type="EMBL" id="CAA9248073.1"/>
    </source>
</evidence>
<accession>A0A6J4IED9</accession>
<name>A0A6J4IED9_9ACTN</name>
<evidence type="ECO:0000256" key="1">
    <source>
        <dbReference type="SAM" id="MobiDB-lite"/>
    </source>
</evidence>
<sequence length="44" mass="4590">EAHISTERPQAGQEARVPPPHVDQSGPGHHLVPPSQGPPQPVGL</sequence>
<feature type="non-terminal residue" evidence="2">
    <location>
        <position position="1"/>
    </location>
</feature>
<gene>
    <name evidence="2" type="ORF">AVDCRST_MAG10-2017</name>
</gene>
<protein>
    <submittedName>
        <fullName evidence="2">LSU ribosomal protein L34p</fullName>
    </submittedName>
</protein>
<dbReference type="EMBL" id="CADCTB010000129">
    <property type="protein sequence ID" value="CAA9248073.1"/>
    <property type="molecule type" value="Genomic_DNA"/>
</dbReference>
<keyword evidence="2" id="KW-0687">Ribonucleoprotein</keyword>
<feature type="region of interest" description="Disordered" evidence="1">
    <location>
        <begin position="1"/>
        <end position="44"/>
    </location>
</feature>
<proteinExistence type="predicted"/>
<dbReference type="GO" id="GO:0005840">
    <property type="term" value="C:ribosome"/>
    <property type="evidence" value="ECO:0007669"/>
    <property type="project" value="UniProtKB-KW"/>
</dbReference>
<organism evidence="2">
    <name type="scientific">uncultured Acidimicrobiales bacterium</name>
    <dbReference type="NCBI Taxonomy" id="310071"/>
    <lineage>
        <taxon>Bacteria</taxon>
        <taxon>Bacillati</taxon>
        <taxon>Actinomycetota</taxon>
        <taxon>Acidimicrobiia</taxon>
        <taxon>Acidimicrobiales</taxon>
        <taxon>environmental samples</taxon>
    </lineage>
</organism>
<keyword evidence="2" id="KW-0689">Ribosomal protein</keyword>
<feature type="non-terminal residue" evidence="2">
    <location>
        <position position="44"/>
    </location>
</feature>